<dbReference type="OrthoDB" id="9779041at2"/>
<proteinExistence type="predicted"/>
<dbReference type="GeneID" id="61529017"/>
<reference evidence="2" key="1">
    <citation type="submission" date="2016-06" db="EMBL/GenBank/DDBJ databases">
        <authorList>
            <person name="Xu Y."/>
            <person name="Nagy A."/>
            <person name="Yan X."/>
            <person name="Kim S.W."/>
            <person name="Haley B."/>
            <person name="Liu N.T."/>
            <person name="Nou X."/>
        </authorList>
    </citation>
    <scope>NUCLEOTIDE SEQUENCE [LARGE SCALE GENOMIC DNA]</scope>
    <source>
        <strain evidence="2">ATCC 49129</strain>
    </source>
</reference>
<organism evidence="1 2">
    <name type="scientific">Ralstonia insidiosa</name>
    <dbReference type="NCBI Taxonomy" id="190721"/>
    <lineage>
        <taxon>Bacteria</taxon>
        <taxon>Pseudomonadati</taxon>
        <taxon>Pseudomonadota</taxon>
        <taxon>Betaproteobacteria</taxon>
        <taxon>Burkholderiales</taxon>
        <taxon>Burkholderiaceae</taxon>
        <taxon>Ralstonia</taxon>
    </lineage>
</organism>
<gene>
    <name evidence="1" type="ORF">A9Y76_23530</name>
</gene>
<dbReference type="CDD" id="cd05252">
    <property type="entry name" value="CDP_GD_SDR_e"/>
    <property type="match status" value="1"/>
</dbReference>
<dbReference type="Gene3D" id="3.90.25.10">
    <property type="entry name" value="UDP-galactose 4-epimerase, domain 1"/>
    <property type="match status" value="1"/>
</dbReference>
<dbReference type="Pfam" id="PF16363">
    <property type="entry name" value="GDP_Man_Dehyd"/>
    <property type="match status" value="1"/>
</dbReference>
<dbReference type="RefSeq" id="WP_064808091.1">
    <property type="nucleotide sequence ID" value="NZ_CP016023.1"/>
</dbReference>
<dbReference type="Proteomes" id="UP000078572">
    <property type="component" value="Chromosome 2"/>
</dbReference>
<protein>
    <submittedName>
        <fullName evidence="1">CDP-glucose 4,6-dehydratase</fullName>
    </submittedName>
</protein>
<evidence type="ECO:0000313" key="1">
    <source>
        <dbReference type="EMBL" id="ANJ75470.1"/>
    </source>
</evidence>
<accession>A0A192A4R1</accession>
<dbReference type="PANTHER" id="PTHR43000">
    <property type="entry name" value="DTDP-D-GLUCOSE 4,6-DEHYDRATASE-RELATED"/>
    <property type="match status" value="1"/>
</dbReference>
<evidence type="ECO:0000313" key="2">
    <source>
        <dbReference type="Proteomes" id="UP000078572"/>
    </source>
</evidence>
<dbReference type="InterPro" id="IPR013445">
    <property type="entry name" value="CDP_4_6_deHydtase"/>
</dbReference>
<dbReference type="NCBIfam" id="TIGR02622">
    <property type="entry name" value="CDP_4_6_dhtase"/>
    <property type="match status" value="1"/>
</dbReference>
<sequence length="372" mass="40027">MEKVVTLHPAAWAGKRVFLTGHTGFKGSWLALWLRQLGAEVYGYSLAPETTPNLFTSADVESALAGHTLGDIRDADALREAMIAARPDAVLHLAAQPLVRASYKDPVATYATNVMGTVNVLEAARGCTNLSAIVVATTDKCYDNREWAWGYRETDALGGHDPYSASKACAELVAASYRRAFFANGPLLATGRAGNVIGGGDWSEDRLIPDAERAMRAGTPLVIRSPHATRPWQHVLDCLHGYLVLAQRLLAGDAACATAWNFGPDSAATRTVEQVLQGLQQHWPALIWQLDANATTGKHEAGMLHLDASQARQQLGWQTAWSFETALEHTAAWYRQLHDKTADARALCDQQIDHFTAAASAATSVATSGSAA</sequence>
<dbReference type="SUPFAM" id="SSF51735">
    <property type="entry name" value="NAD(P)-binding Rossmann-fold domains"/>
    <property type="match status" value="1"/>
</dbReference>
<dbReference type="InterPro" id="IPR036291">
    <property type="entry name" value="NAD(P)-bd_dom_sf"/>
</dbReference>
<dbReference type="InterPro" id="IPR016040">
    <property type="entry name" value="NAD(P)-bd_dom"/>
</dbReference>
<dbReference type="STRING" id="190721.ACS15_5102"/>
<dbReference type="AlphaFoldDB" id="A0A192A4R1"/>
<name>A0A192A4R1_9RALS</name>
<dbReference type="EMBL" id="CP016023">
    <property type="protein sequence ID" value="ANJ75470.1"/>
    <property type="molecule type" value="Genomic_DNA"/>
</dbReference>
<dbReference type="Gene3D" id="3.40.50.720">
    <property type="entry name" value="NAD(P)-binding Rossmann-like Domain"/>
    <property type="match status" value="1"/>
</dbReference>
<keyword evidence="2" id="KW-1185">Reference proteome</keyword>